<keyword evidence="14" id="KW-0966">Cell projection</keyword>
<comment type="caution">
    <text evidence="14">The sequence shown here is derived from an EMBL/GenBank/DDBJ whole genome shotgun (WGS) entry which is preliminary data.</text>
</comment>
<keyword evidence="9" id="KW-0472">Membrane</keyword>
<feature type="region of interest" description="Disordered" evidence="12">
    <location>
        <begin position="1"/>
        <end position="24"/>
    </location>
</feature>
<evidence type="ECO:0000256" key="3">
    <source>
        <dbReference type="ARBA" id="ARBA00011049"/>
    </source>
</evidence>
<keyword evidence="8" id="KW-0283">Flagellar rotation</keyword>
<dbReference type="InterPro" id="IPR001689">
    <property type="entry name" value="Flag_FliM"/>
</dbReference>
<dbReference type="Proteomes" id="UP001375743">
    <property type="component" value="Unassembled WGS sequence"/>
</dbReference>
<dbReference type="PRINTS" id="PR00955">
    <property type="entry name" value="FLGMOTORFLIM"/>
</dbReference>
<dbReference type="InterPro" id="IPR028976">
    <property type="entry name" value="CheC-like_sf"/>
</dbReference>
<evidence type="ECO:0000256" key="1">
    <source>
        <dbReference type="ARBA" id="ARBA00004117"/>
    </source>
</evidence>
<evidence type="ECO:0000256" key="10">
    <source>
        <dbReference type="ARBA" id="ARBA00023143"/>
    </source>
</evidence>
<comment type="subcellular location">
    <subcellularLocation>
        <location evidence="1">Bacterial flagellum basal body</location>
    </subcellularLocation>
    <subcellularLocation>
        <location evidence="2">Cell inner membrane</location>
        <topology evidence="2">Peripheral membrane protein</topology>
    </subcellularLocation>
</comment>
<sequence>MTPDSADGEAAAPSPAAASSPVDLDRELTDEEIAALAFGSVDPSAGSELSDEEIAALLNGGPAAEEPTAKTTVEAVMAGSIVSQVSPQKLALISDRLRSRLTISLRKLVADNVDITDRVEILRYGDYINRVPLPVIIGVAEAREWNGSLMVLVDAALVHNLVELLMGGRRHDGGAKLDQRQFTAIEHKMIERTIQIVLDDLGAVFSALSDVTFTVKATEVNPRFVGLARESDVVVQMRHKIQIDRRSGIIDIVLPRATLEPVREQLSHQRHGERGTADAKWEERLRSQLVTTPVEVVALLPTRPRTLGEVLAWRVGSHLALDATPETLIDVVYGGMAAWKGLTGQKAGRVAVCLEQKILRDG</sequence>
<evidence type="ECO:0000256" key="5">
    <source>
        <dbReference type="ARBA" id="ARBA00022475"/>
    </source>
</evidence>
<evidence type="ECO:0000256" key="11">
    <source>
        <dbReference type="ARBA" id="ARBA00025044"/>
    </source>
</evidence>
<keyword evidence="6" id="KW-0145">Chemotaxis</keyword>
<evidence type="ECO:0000256" key="4">
    <source>
        <dbReference type="ARBA" id="ARBA00021898"/>
    </source>
</evidence>
<evidence type="ECO:0000256" key="9">
    <source>
        <dbReference type="ARBA" id="ARBA00023136"/>
    </source>
</evidence>
<feature type="domain" description="Flagellar motor switch protein FliN-like C-terminal" evidence="13">
    <location>
        <begin position="288"/>
        <end position="358"/>
    </location>
</feature>
<keyword evidence="10" id="KW-0975">Bacterial flagellum</keyword>
<keyword evidence="14" id="KW-0969">Cilium</keyword>
<dbReference type="SUPFAM" id="SSF103039">
    <property type="entry name" value="CheC-like"/>
    <property type="match status" value="1"/>
</dbReference>
<keyword evidence="15" id="KW-1185">Reference proteome</keyword>
<dbReference type="EMBL" id="JBBLZC010000020">
    <property type="protein sequence ID" value="MEK0084977.1"/>
    <property type="molecule type" value="Genomic_DNA"/>
</dbReference>
<reference evidence="14 15" key="1">
    <citation type="submission" date="2024-01" db="EMBL/GenBank/DDBJ databases">
        <title>Multi-omics insights into the function and evolution of sodium benzoate biodegradation pathways in Benzoatithermus flavus gen. nov., sp. nov. from hot spring.</title>
        <authorList>
            <person name="Hu C.-J."/>
            <person name="Li W.-J."/>
        </authorList>
    </citation>
    <scope>NUCLEOTIDE SEQUENCE [LARGE SCALE GENOMIC DNA]</scope>
    <source>
        <strain evidence="14 15">SYSU G07066</strain>
    </source>
</reference>
<dbReference type="InterPro" id="IPR001543">
    <property type="entry name" value="FliN-like_C"/>
</dbReference>
<evidence type="ECO:0000313" key="14">
    <source>
        <dbReference type="EMBL" id="MEK0084977.1"/>
    </source>
</evidence>
<evidence type="ECO:0000259" key="13">
    <source>
        <dbReference type="Pfam" id="PF01052"/>
    </source>
</evidence>
<feature type="compositionally biased region" description="Low complexity" evidence="12">
    <location>
        <begin position="10"/>
        <end position="21"/>
    </location>
</feature>
<evidence type="ECO:0000256" key="12">
    <source>
        <dbReference type="SAM" id="MobiDB-lite"/>
    </source>
</evidence>
<comment type="function">
    <text evidence="11">FliM is one of three proteins (FliG, FliN, FliM) that forms the rotor-mounted switch complex (C ring), located at the base of the basal body. This complex interacts with the CheY and CheZ chemotaxis proteins, in addition to contacting components of the motor that determine the direction of flagellar rotation.</text>
</comment>
<dbReference type="Pfam" id="PF02154">
    <property type="entry name" value="FliM"/>
    <property type="match status" value="1"/>
</dbReference>
<dbReference type="SUPFAM" id="SSF101801">
    <property type="entry name" value="Surface presentation of antigens (SPOA)"/>
    <property type="match status" value="1"/>
</dbReference>
<dbReference type="CDD" id="cd17908">
    <property type="entry name" value="FliM"/>
    <property type="match status" value="1"/>
</dbReference>
<organism evidence="14 15">
    <name type="scientific">Benzoatithermus flavus</name>
    <dbReference type="NCBI Taxonomy" id="3108223"/>
    <lineage>
        <taxon>Bacteria</taxon>
        <taxon>Pseudomonadati</taxon>
        <taxon>Pseudomonadota</taxon>
        <taxon>Alphaproteobacteria</taxon>
        <taxon>Geminicoccales</taxon>
        <taxon>Geminicoccaceae</taxon>
        <taxon>Benzoatithermus</taxon>
    </lineage>
</organism>
<keyword evidence="5" id="KW-1003">Cell membrane</keyword>
<comment type="similarity">
    <text evidence="3">Belongs to the FliM family.</text>
</comment>
<name>A0ABU8XYG9_9PROT</name>
<dbReference type="PANTHER" id="PTHR30034:SF3">
    <property type="entry name" value="FLAGELLAR MOTOR SWITCH PROTEIN FLIM"/>
    <property type="match status" value="1"/>
</dbReference>
<dbReference type="RefSeq" id="WP_418160825.1">
    <property type="nucleotide sequence ID" value="NZ_JBBLZC010000020.1"/>
</dbReference>
<accession>A0ABU8XYG9</accession>
<evidence type="ECO:0000256" key="2">
    <source>
        <dbReference type="ARBA" id="ARBA00004417"/>
    </source>
</evidence>
<keyword evidence="7" id="KW-0997">Cell inner membrane</keyword>
<dbReference type="InterPro" id="IPR036429">
    <property type="entry name" value="SpoA-like_sf"/>
</dbReference>
<dbReference type="Pfam" id="PF01052">
    <property type="entry name" value="FliMN_C"/>
    <property type="match status" value="1"/>
</dbReference>
<dbReference type="Gene3D" id="2.30.330.10">
    <property type="entry name" value="SpoA-like"/>
    <property type="match status" value="1"/>
</dbReference>
<proteinExistence type="inferred from homology"/>
<dbReference type="PANTHER" id="PTHR30034">
    <property type="entry name" value="FLAGELLAR MOTOR SWITCH PROTEIN FLIM"/>
    <property type="match status" value="1"/>
</dbReference>
<evidence type="ECO:0000256" key="6">
    <source>
        <dbReference type="ARBA" id="ARBA00022500"/>
    </source>
</evidence>
<evidence type="ECO:0000256" key="8">
    <source>
        <dbReference type="ARBA" id="ARBA00022779"/>
    </source>
</evidence>
<evidence type="ECO:0000313" key="15">
    <source>
        <dbReference type="Proteomes" id="UP001375743"/>
    </source>
</evidence>
<dbReference type="Gene3D" id="3.40.1550.10">
    <property type="entry name" value="CheC-like"/>
    <property type="match status" value="1"/>
</dbReference>
<evidence type="ECO:0000256" key="7">
    <source>
        <dbReference type="ARBA" id="ARBA00022519"/>
    </source>
</evidence>
<gene>
    <name evidence="14" type="ORF">U1T56_17625</name>
</gene>
<protein>
    <recommendedName>
        <fullName evidence="4">Flagellar motor switch protein FliM</fullName>
    </recommendedName>
</protein>
<keyword evidence="14" id="KW-0282">Flagellum</keyword>